<comment type="caution">
    <text evidence="2">The sequence shown here is derived from an EMBL/GenBank/DDBJ whole genome shotgun (WGS) entry which is preliminary data.</text>
</comment>
<keyword evidence="3" id="KW-1185">Reference proteome</keyword>
<feature type="chain" id="PRO_5047485475" evidence="1">
    <location>
        <begin position="23"/>
        <end position="153"/>
    </location>
</feature>
<keyword evidence="1" id="KW-0732">Signal</keyword>
<evidence type="ECO:0000256" key="1">
    <source>
        <dbReference type="SAM" id="SignalP"/>
    </source>
</evidence>
<organism evidence="2 3">
    <name type="scientific">Ramlibacter pallidus</name>
    <dbReference type="NCBI Taxonomy" id="2780087"/>
    <lineage>
        <taxon>Bacteria</taxon>
        <taxon>Pseudomonadati</taxon>
        <taxon>Pseudomonadota</taxon>
        <taxon>Betaproteobacteria</taxon>
        <taxon>Burkholderiales</taxon>
        <taxon>Comamonadaceae</taxon>
        <taxon>Ramlibacter</taxon>
    </lineage>
</organism>
<protein>
    <submittedName>
        <fullName evidence="2">Uncharacterized protein</fullName>
    </submittedName>
</protein>
<sequence>MRKAVLGAALAAAVSLAGPAQAQAVPKGWKLMKESGGTCQVAIPEGWKQQSIMGEPMGIANTADKKSSAAVNGVKMPFAESKKMIVGSLKVEKMIEDSASRHYYEFSGIGGKPGNLNLYIAIKGPRGTCNAQVSVPKSEAETGRKIAESLSAG</sequence>
<dbReference type="EMBL" id="JADDIV010000001">
    <property type="protein sequence ID" value="MBE7366542.1"/>
    <property type="molecule type" value="Genomic_DNA"/>
</dbReference>
<evidence type="ECO:0000313" key="3">
    <source>
        <dbReference type="Proteomes" id="UP000806285"/>
    </source>
</evidence>
<reference evidence="2 3" key="1">
    <citation type="submission" date="2020-10" db="EMBL/GenBank/DDBJ databases">
        <title>Ramlibacter sp. HM2 16S ribosomal RNA gene Genome sequencing and assembly.</title>
        <authorList>
            <person name="Kang M."/>
        </authorList>
    </citation>
    <scope>NUCLEOTIDE SEQUENCE [LARGE SCALE GENOMIC DNA]</scope>
    <source>
        <strain evidence="2 3">HM2</strain>
    </source>
</reference>
<dbReference type="Proteomes" id="UP000806285">
    <property type="component" value="Unassembled WGS sequence"/>
</dbReference>
<accession>A0ABR9S0H3</accession>
<feature type="signal peptide" evidence="1">
    <location>
        <begin position="1"/>
        <end position="22"/>
    </location>
</feature>
<proteinExistence type="predicted"/>
<name>A0ABR9S0H3_9BURK</name>
<dbReference type="RefSeq" id="WP_193675153.1">
    <property type="nucleotide sequence ID" value="NZ_JADDIV010000001.1"/>
</dbReference>
<gene>
    <name evidence="2" type="ORF">IM787_03070</name>
</gene>
<evidence type="ECO:0000313" key="2">
    <source>
        <dbReference type="EMBL" id="MBE7366542.1"/>
    </source>
</evidence>